<dbReference type="InterPro" id="IPR039425">
    <property type="entry name" value="RNA_pol_sigma-70-like"/>
</dbReference>
<dbReference type="SUPFAM" id="SSF88659">
    <property type="entry name" value="Sigma3 and sigma4 domains of RNA polymerase sigma factors"/>
    <property type="match status" value="1"/>
</dbReference>
<protein>
    <recommendedName>
        <fullName evidence="10">RNA polymerase subunit sigma-24</fullName>
    </recommendedName>
</protein>
<evidence type="ECO:0000256" key="1">
    <source>
        <dbReference type="ARBA" id="ARBA00010641"/>
    </source>
</evidence>
<dbReference type="PANTHER" id="PTHR43133">
    <property type="entry name" value="RNA POLYMERASE ECF-TYPE SIGMA FACTO"/>
    <property type="match status" value="1"/>
</dbReference>
<dbReference type="Gene3D" id="1.10.10.10">
    <property type="entry name" value="Winged helix-like DNA-binding domain superfamily/Winged helix DNA-binding domain"/>
    <property type="match status" value="1"/>
</dbReference>
<dbReference type="GO" id="GO:0003677">
    <property type="term" value="F:DNA binding"/>
    <property type="evidence" value="ECO:0007669"/>
    <property type="project" value="UniProtKB-KW"/>
</dbReference>
<comment type="similarity">
    <text evidence="1">Belongs to the sigma-70 factor family. ECF subfamily.</text>
</comment>
<gene>
    <name evidence="8" type="ORF">SE18_05640</name>
</gene>
<sequence length="188" mass="21418">MLAFQPSSHELNEASLVAGLRQRDDAAFNYFLQTFAPQLQRLARRYVYSDDEADDIVQESFIRAAEHINRFEGRSSLGTWLHRITINAALDYRRRQRPQTNLNELDERMSVGDLGDATLLAELSQYIYAALETLPTRQRMAISLCYLQGMTAQEASRSLGISPDTVYGYLQQAFPSLRRALACYISEV</sequence>
<dbReference type="NCBIfam" id="TIGR02937">
    <property type="entry name" value="sigma70-ECF"/>
    <property type="match status" value="1"/>
</dbReference>
<dbReference type="AlphaFoldDB" id="A0A0P6YEJ2"/>
<dbReference type="Gene3D" id="1.10.1740.10">
    <property type="match status" value="1"/>
</dbReference>
<dbReference type="EMBL" id="LGKP01000011">
    <property type="protein sequence ID" value="KPL90567.1"/>
    <property type="molecule type" value="Genomic_DNA"/>
</dbReference>
<evidence type="ECO:0000256" key="2">
    <source>
        <dbReference type="ARBA" id="ARBA00023015"/>
    </source>
</evidence>
<evidence type="ECO:0008006" key="10">
    <source>
        <dbReference type="Google" id="ProtNLM"/>
    </source>
</evidence>
<evidence type="ECO:0000259" key="6">
    <source>
        <dbReference type="Pfam" id="PF04542"/>
    </source>
</evidence>
<dbReference type="STRING" id="70996.SE18_05640"/>
<dbReference type="OrthoDB" id="9780326at2"/>
<evidence type="ECO:0000256" key="5">
    <source>
        <dbReference type="ARBA" id="ARBA00023163"/>
    </source>
</evidence>
<evidence type="ECO:0000313" key="9">
    <source>
        <dbReference type="Proteomes" id="UP000050277"/>
    </source>
</evidence>
<accession>A0A0P6YEJ2</accession>
<feature type="domain" description="RNA polymerase sigma factor 70 region 4 type 2" evidence="7">
    <location>
        <begin position="125"/>
        <end position="173"/>
    </location>
</feature>
<dbReference type="PANTHER" id="PTHR43133:SF8">
    <property type="entry name" value="RNA POLYMERASE SIGMA FACTOR HI_1459-RELATED"/>
    <property type="match status" value="1"/>
</dbReference>
<reference evidence="8 9" key="1">
    <citation type="submission" date="2015-07" db="EMBL/GenBank/DDBJ databases">
        <title>Whole genome sequence of Herpetosiphon geysericola DSM 7119.</title>
        <authorList>
            <person name="Hemp J."/>
            <person name="Ward L.M."/>
            <person name="Pace L.A."/>
            <person name="Fischer W.W."/>
        </authorList>
    </citation>
    <scope>NUCLEOTIDE SEQUENCE [LARGE SCALE GENOMIC DNA]</scope>
    <source>
        <strain evidence="8 9">DSM 7119</strain>
    </source>
</reference>
<comment type="caution">
    <text evidence="8">The sequence shown here is derived from an EMBL/GenBank/DDBJ whole genome shotgun (WGS) entry which is preliminary data.</text>
</comment>
<dbReference type="RefSeq" id="WP_054533451.1">
    <property type="nucleotide sequence ID" value="NZ_LGKP01000011.1"/>
</dbReference>
<dbReference type="InterPro" id="IPR007627">
    <property type="entry name" value="RNA_pol_sigma70_r2"/>
</dbReference>
<organism evidence="8 9">
    <name type="scientific">Herpetosiphon geysericola</name>
    <dbReference type="NCBI Taxonomy" id="70996"/>
    <lineage>
        <taxon>Bacteria</taxon>
        <taxon>Bacillati</taxon>
        <taxon>Chloroflexota</taxon>
        <taxon>Chloroflexia</taxon>
        <taxon>Herpetosiphonales</taxon>
        <taxon>Herpetosiphonaceae</taxon>
        <taxon>Herpetosiphon</taxon>
    </lineage>
</organism>
<evidence type="ECO:0000256" key="3">
    <source>
        <dbReference type="ARBA" id="ARBA00023082"/>
    </source>
</evidence>
<dbReference type="InterPro" id="IPR013249">
    <property type="entry name" value="RNA_pol_sigma70_r4_t2"/>
</dbReference>
<dbReference type="SUPFAM" id="SSF88946">
    <property type="entry name" value="Sigma2 domain of RNA polymerase sigma factors"/>
    <property type="match status" value="1"/>
</dbReference>
<evidence type="ECO:0000259" key="7">
    <source>
        <dbReference type="Pfam" id="PF08281"/>
    </source>
</evidence>
<evidence type="ECO:0000256" key="4">
    <source>
        <dbReference type="ARBA" id="ARBA00023125"/>
    </source>
</evidence>
<dbReference type="InterPro" id="IPR014284">
    <property type="entry name" value="RNA_pol_sigma-70_dom"/>
</dbReference>
<dbReference type="Pfam" id="PF04542">
    <property type="entry name" value="Sigma70_r2"/>
    <property type="match status" value="1"/>
</dbReference>
<evidence type="ECO:0000313" key="8">
    <source>
        <dbReference type="EMBL" id="KPL90567.1"/>
    </source>
</evidence>
<keyword evidence="5" id="KW-0804">Transcription</keyword>
<dbReference type="InterPro" id="IPR013325">
    <property type="entry name" value="RNA_pol_sigma_r2"/>
</dbReference>
<dbReference type="InterPro" id="IPR036388">
    <property type="entry name" value="WH-like_DNA-bd_sf"/>
</dbReference>
<keyword evidence="3" id="KW-0731">Sigma factor</keyword>
<keyword evidence="9" id="KW-1185">Reference proteome</keyword>
<keyword evidence="2" id="KW-0805">Transcription regulation</keyword>
<name>A0A0P6YEJ2_9CHLR</name>
<keyword evidence="4" id="KW-0238">DNA-binding</keyword>
<feature type="domain" description="RNA polymerase sigma-70 region 2" evidence="6">
    <location>
        <begin position="33"/>
        <end position="97"/>
    </location>
</feature>
<dbReference type="InterPro" id="IPR013324">
    <property type="entry name" value="RNA_pol_sigma_r3/r4-like"/>
</dbReference>
<dbReference type="Pfam" id="PF08281">
    <property type="entry name" value="Sigma70_r4_2"/>
    <property type="match status" value="1"/>
</dbReference>
<dbReference type="Proteomes" id="UP000050277">
    <property type="component" value="Unassembled WGS sequence"/>
</dbReference>
<proteinExistence type="inferred from homology"/>
<dbReference type="GO" id="GO:0006352">
    <property type="term" value="P:DNA-templated transcription initiation"/>
    <property type="evidence" value="ECO:0007669"/>
    <property type="project" value="InterPro"/>
</dbReference>
<dbReference type="GO" id="GO:0016987">
    <property type="term" value="F:sigma factor activity"/>
    <property type="evidence" value="ECO:0007669"/>
    <property type="project" value="UniProtKB-KW"/>
</dbReference>